<dbReference type="GeneID" id="64698711"/>
<organism evidence="10 11">
    <name type="scientific">Suillus discolor</name>
    <dbReference type="NCBI Taxonomy" id="1912936"/>
    <lineage>
        <taxon>Eukaryota</taxon>
        <taxon>Fungi</taxon>
        <taxon>Dikarya</taxon>
        <taxon>Basidiomycota</taxon>
        <taxon>Agaricomycotina</taxon>
        <taxon>Agaricomycetes</taxon>
        <taxon>Agaricomycetidae</taxon>
        <taxon>Boletales</taxon>
        <taxon>Suillineae</taxon>
        <taxon>Suillaceae</taxon>
        <taxon>Suillus</taxon>
    </lineage>
</organism>
<sequence length="1071" mass="119283">MTLNRALSSRFSTKSQANGSTLPTTLADVSPSSSDAGTNRALAHIKDLMKRPLEEINESALSAALDAITHADAVDDRKMLLEHLLSFMASHPSGKISGMARTFTIKTLYNDLAHPPATYIGPEFQFRAADGSSNNPDAPNLGKAGTPYARSVQGANPLPRNQMPDAGLVFDTLLRREKFTPHPQGLSALMFSFAALVIHSVFRSDHTPGRQHINMTSGYVDLAPLYGNDQETQDKVRNKDGRGLLHPDVFAEDRLLFLPPAVCVLLVLFSRNHNYIARRLLEINERGTWKDPSHHRHLSHAQLNKQDEEIFQIARLCNCAWFAAVVFSDYFSAILGLLRKGSSWSLEPFDEIRNEDHSVFERGRGNACSVEFNCLYRWHATTSVEDEQWISGQLGALFPGKDVEDITLRDFYTKEATLFKSEPDLQEWTFDTLKRETEGPNKGAFKDSDLANLLQGATSHRASSFGARNTPAVMRLHEIMGIEANRAWGVCSLNDFRKFLGLKTYTSFREWNPNHEVADAAEKLYGHIDNLELYVGLQAEETKPLIEGAGLCPGYTISRAILSDAFALTRGDRFYTQDFTPYNLTAWGFADCQRDPDAYGFGSTLGRLFLRTLPNHYSKDSIYTWFPLVHPDAMEGYLKNLGKVDGYDVARPKPSEPATTVHGYVEVGQVLRSTDKYVPEYVERAAEVLKGKGFFTASADGVEEQKQFIRALAPSPEAISAIGTYFNNKTKELIELHSFTLIGSNTRGVNIVRDVLKYVPLHWAATEIAGIPLKTKEHPHGVYTESQLFDMLGEIYQFIFLEVELAYYMPTRQRVREHVQELTHLIKTALGSAGSKLPFAGLIGTVSSLFGKKKVHSEIVKRLFEFGCSTEHVVNSILAFLVGATVEMSLALTNVVNLLLHKEYDSEVTVAANKKVDVKDVGSLTAFITEALRIDPPFAGVYRVAKQDESIESLNVRKGERLFLHIASANMNEDAFPSPHVLNAARTPRERYLQNDGCFKVLGDELASTILAEVLRAVASLENVRRGPGQSGKLTRFSDSAIPVLHYAYLNEKMLQSPWPTSMIVNYDGAK</sequence>
<evidence type="ECO:0000256" key="4">
    <source>
        <dbReference type="ARBA" id="ARBA00022723"/>
    </source>
</evidence>
<dbReference type="OrthoDB" id="823504at2759"/>
<keyword evidence="3 8" id="KW-0349">Heme</keyword>
<dbReference type="Gene3D" id="1.10.630.10">
    <property type="entry name" value="Cytochrome P450"/>
    <property type="match status" value="1"/>
</dbReference>
<accession>A0A9P7FB49</accession>
<comment type="caution">
    <text evidence="10">The sequence shown here is derived from an EMBL/GenBank/DDBJ whole genome shotgun (WGS) entry which is preliminary data.</text>
</comment>
<dbReference type="GO" id="GO:0006631">
    <property type="term" value="P:fatty acid metabolic process"/>
    <property type="evidence" value="ECO:0007669"/>
    <property type="project" value="UniProtKB-ARBA"/>
</dbReference>
<dbReference type="GO" id="GO:0004601">
    <property type="term" value="F:peroxidase activity"/>
    <property type="evidence" value="ECO:0007669"/>
    <property type="project" value="UniProtKB-KW"/>
</dbReference>
<dbReference type="EMBL" id="JABBWM010000013">
    <property type="protein sequence ID" value="KAG2113031.1"/>
    <property type="molecule type" value="Genomic_DNA"/>
</dbReference>
<evidence type="ECO:0000313" key="10">
    <source>
        <dbReference type="EMBL" id="KAG2113031.1"/>
    </source>
</evidence>
<dbReference type="GO" id="GO:0005506">
    <property type="term" value="F:iron ion binding"/>
    <property type="evidence" value="ECO:0007669"/>
    <property type="project" value="InterPro"/>
</dbReference>
<dbReference type="GO" id="GO:0004497">
    <property type="term" value="F:monooxygenase activity"/>
    <property type="evidence" value="ECO:0007669"/>
    <property type="project" value="InterPro"/>
</dbReference>
<dbReference type="SUPFAM" id="SSF48113">
    <property type="entry name" value="Heme-dependent peroxidases"/>
    <property type="match status" value="1"/>
</dbReference>
<dbReference type="InterPro" id="IPR019791">
    <property type="entry name" value="Haem_peroxidase_animal"/>
</dbReference>
<evidence type="ECO:0000256" key="2">
    <source>
        <dbReference type="ARBA" id="ARBA00011881"/>
    </source>
</evidence>
<proteinExistence type="inferred from homology"/>
<dbReference type="SUPFAM" id="SSF48264">
    <property type="entry name" value="Cytochrome P450"/>
    <property type="match status" value="1"/>
</dbReference>
<dbReference type="PROSITE" id="PS50292">
    <property type="entry name" value="PEROXIDASE_3"/>
    <property type="match status" value="1"/>
</dbReference>
<dbReference type="InterPro" id="IPR002397">
    <property type="entry name" value="Cyt_P450_B"/>
</dbReference>
<keyword evidence="11" id="KW-1185">Reference proteome</keyword>
<dbReference type="Proteomes" id="UP000823399">
    <property type="component" value="Unassembled WGS sequence"/>
</dbReference>
<evidence type="ECO:0000256" key="1">
    <source>
        <dbReference type="ARBA" id="ARBA00010617"/>
    </source>
</evidence>
<dbReference type="InterPro" id="IPR050783">
    <property type="entry name" value="Oxylipin_biosynth_metab"/>
</dbReference>
<dbReference type="GO" id="GO:0020037">
    <property type="term" value="F:heme binding"/>
    <property type="evidence" value="ECO:0007669"/>
    <property type="project" value="InterPro"/>
</dbReference>
<feature type="region of interest" description="Disordered" evidence="9">
    <location>
        <begin position="1"/>
        <end position="37"/>
    </location>
</feature>
<keyword evidence="4 8" id="KW-0479">Metal-binding</keyword>
<dbReference type="Pfam" id="PF00067">
    <property type="entry name" value="p450"/>
    <property type="match status" value="1"/>
</dbReference>
<keyword evidence="5" id="KW-0223">Dioxygenase</keyword>
<gene>
    <name evidence="10" type="ORF">F5147DRAFT_682391</name>
</gene>
<name>A0A9P7FB49_9AGAM</name>
<dbReference type="InterPro" id="IPR034812">
    <property type="entry name" value="Ppo-like_N"/>
</dbReference>
<evidence type="ECO:0000256" key="9">
    <source>
        <dbReference type="SAM" id="MobiDB-lite"/>
    </source>
</evidence>
<dbReference type="InterPro" id="IPR001128">
    <property type="entry name" value="Cyt_P450"/>
</dbReference>
<dbReference type="GO" id="GO:0016705">
    <property type="term" value="F:oxidoreductase activity, acting on paired donors, with incorporation or reduction of molecular oxygen"/>
    <property type="evidence" value="ECO:0007669"/>
    <property type="project" value="InterPro"/>
</dbReference>
<dbReference type="PANTHER" id="PTHR11903:SF37">
    <property type="entry name" value="PSI-PRODUCING OXYGENASE A"/>
    <property type="match status" value="1"/>
</dbReference>
<comment type="subunit">
    <text evidence="2">Homotetramer.</text>
</comment>
<dbReference type="InterPro" id="IPR010255">
    <property type="entry name" value="Haem_peroxidase_sf"/>
</dbReference>
<feature type="binding site" description="axial binding residue" evidence="8">
    <location>
        <position position="379"/>
    </location>
    <ligand>
        <name>heme b</name>
        <dbReference type="ChEBI" id="CHEBI:60344"/>
    </ligand>
    <ligandPart>
        <name>Fe</name>
        <dbReference type="ChEBI" id="CHEBI:18248"/>
    </ligandPart>
</feature>
<reference evidence="10" key="1">
    <citation type="journal article" date="2020" name="New Phytol.">
        <title>Comparative genomics reveals dynamic genome evolution in host specialist ectomycorrhizal fungi.</title>
        <authorList>
            <person name="Lofgren L.A."/>
            <person name="Nguyen N.H."/>
            <person name="Vilgalys R."/>
            <person name="Ruytinx J."/>
            <person name="Liao H.L."/>
            <person name="Branco S."/>
            <person name="Kuo A."/>
            <person name="LaButti K."/>
            <person name="Lipzen A."/>
            <person name="Andreopoulos W."/>
            <person name="Pangilinan J."/>
            <person name="Riley R."/>
            <person name="Hundley H."/>
            <person name="Na H."/>
            <person name="Barry K."/>
            <person name="Grigoriev I.V."/>
            <person name="Stajich J.E."/>
            <person name="Kennedy P.G."/>
        </authorList>
    </citation>
    <scope>NUCLEOTIDE SEQUENCE</scope>
    <source>
        <strain evidence="10">FC423</strain>
    </source>
</reference>
<dbReference type="RefSeq" id="XP_041295589.1">
    <property type="nucleotide sequence ID" value="XM_041436452.1"/>
</dbReference>
<evidence type="ECO:0000256" key="3">
    <source>
        <dbReference type="ARBA" id="ARBA00022617"/>
    </source>
</evidence>
<dbReference type="CDD" id="cd09817">
    <property type="entry name" value="linoleate_diol_synthase_like"/>
    <property type="match status" value="1"/>
</dbReference>
<dbReference type="PANTHER" id="PTHR11903">
    <property type="entry name" value="PROSTAGLANDIN G/H SYNTHASE"/>
    <property type="match status" value="1"/>
</dbReference>
<dbReference type="GO" id="GO:0051213">
    <property type="term" value="F:dioxygenase activity"/>
    <property type="evidence" value="ECO:0007669"/>
    <property type="project" value="UniProtKB-KW"/>
</dbReference>
<keyword evidence="7 8" id="KW-0408">Iron</keyword>
<dbReference type="AlphaFoldDB" id="A0A9P7FB49"/>
<dbReference type="Pfam" id="PF03098">
    <property type="entry name" value="An_peroxidase"/>
    <property type="match status" value="2"/>
</dbReference>
<comment type="similarity">
    <text evidence="1">Belongs to the cytochrome P450 family.</text>
</comment>
<evidence type="ECO:0000256" key="7">
    <source>
        <dbReference type="ARBA" id="ARBA00023004"/>
    </source>
</evidence>
<dbReference type="InterPro" id="IPR036396">
    <property type="entry name" value="Cyt_P450_sf"/>
</dbReference>
<feature type="compositionally biased region" description="Polar residues" evidence="9">
    <location>
        <begin position="1"/>
        <end position="24"/>
    </location>
</feature>
<evidence type="ECO:0000256" key="5">
    <source>
        <dbReference type="ARBA" id="ARBA00022964"/>
    </source>
</evidence>
<dbReference type="Gene3D" id="1.10.640.10">
    <property type="entry name" value="Haem peroxidase domain superfamily, animal type"/>
    <property type="match status" value="1"/>
</dbReference>
<evidence type="ECO:0000313" key="11">
    <source>
        <dbReference type="Proteomes" id="UP000823399"/>
    </source>
</evidence>
<protein>
    <submittedName>
        <fullName evidence="10">Heme peroxidase</fullName>
    </submittedName>
</protein>
<keyword evidence="10" id="KW-0575">Peroxidase</keyword>
<dbReference type="PRINTS" id="PR00359">
    <property type="entry name" value="BP450"/>
</dbReference>
<dbReference type="InterPro" id="IPR037120">
    <property type="entry name" value="Haem_peroxidase_sf_animal"/>
</dbReference>
<dbReference type="GO" id="GO:0006979">
    <property type="term" value="P:response to oxidative stress"/>
    <property type="evidence" value="ECO:0007669"/>
    <property type="project" value="InterPro"/>
</dbReference>
<evidence type="ECO:0000256" key="6">
    <source>
        <dbReference type="ARBA" id="ARBA00023002"/>
    </source>
</evidence>
<keyword evidence="6" id="KW-0560">Oxidoreductase</keyword>
<evidence type="ECO:0000256" key="8">
    <source>
        <dbReference type="PIRSR" id="PIRSR619791-2"/>
    </source>
</evidence>